<comment type="caution">
    <text evidence="1">The sequence shown here is derived from an EMBL/GenBank/DDBJ whole genome shotgun (WGS) entry which is preliminary data.</text>
</comment>
<organism evidence="1 2">
    <name type="scientific">Colletotrichum abscissum</name>
    <dbReference type="NCBI Taxonomy" id="1671311"/>
    <lineage>
        <taxon>Eukaryota</taxon>
        <taxon>Fungi</taxon>
        <taxon>Dikarya</taxon>
        <taxon>Ascomycota</taxon>
        <taxon>Pezizomycotina</taxon>
        <taxon>Sordariomycetes</taxon>
        <taxon>Hypocreomycetidae</taxon>
        <taxon>Glomerellales</taxon>
        <taxon>Glomerellaceae</taxon>
        <taxon>Colletotrichum</taxon>
        <taxon>Colletotrichum acutatum species complex</taxon>
    </lineage>
</organism>
<dbReference type="AlphaFoldDB" id="A0A9P9WZR3"/>
<protein>
    <submittedName>
        <fullName evidence="1">Uncharacterized protein</fullName>
    </submittedName>
</protein>
<keyword evidence="2" id="KW-1185">Reference proteome</keyword>
<proteinExistence type="predicted"/>
<evidence type="ECO:0000313" key="2">
    <source>
        <dbReference type="Proteomes" id="UP001056436"/>
    </source>
</evidence>
<dbReference type="Proteomes" id="UP001056436">
    <property type="component" value="Unassembled WGS sequence"/>
</dbReference>
<evidence type="ECO:0000313" key="1">
    <source>
        <dbReference type="EMBL" id="KAI3527932.1"/>
    </source>
</evidence>
<reference evidence="1" key="1">
    <citation type="submission" date="2019-01" db="EMBL/GenBank/DDBJ databases">
        <title>Colletotrichum abscissum LGMF1257.</title>
        <authorList>
            <person name="Baroncelli R."/>
        </authorList>
    </citation>
    <scope>NUCLEOTIDE SEQUENCE</scope>
    <source>
        <strain evidence="1">Ca142</strain>
    </source>
</reference>
<dbReference type="EMBL" id="SDAQ01000280">
    <property type="protein sequence ID" value="KAI3527932.1"/>
    <property type="molecule type" value="Genomic_DNA"/>
</dbReference>
<name>A0A9P9WZR3_9PEZI</name>
<accession>A0A9P9WZR3</accession>
<gene>
    <name evidence="1" type="ORF">CABS02_15246</name>
</gene>
<sequence>METTNNGQRTMASCKWTGRNLGMEWKARLGAGRRAGAEQKNSCDLQKTDCVTDWEWWRRGVFGGGGCSVTVGSGGGGGGGGGGGRRWRRGVTGRASQTVNDAPALGPLTAQTYTVAAMLHWRASSFPRIPITTEYLLRTGTTIRLGDD</sequence>